<name>A0ABP0FEX7_CLALP</name>
<dbReference type="PANTHER" id="PTHR19424:SF0">
    <property type="entry name" value="HEAT SHOCK FACTOR BINDING PROTEIN 1"/>
    <property type="match status" value="1"/>
</dbReference>
<evidence type="ECO:0000256" key="1">
    <source>
        <dbReference type="ARBA" id="ARBA00006349"/>
    </source>
</evidence>
<protein>
    <recommendedName>
        <fullName evidence="5">Heat shock factor-binding protein 1</fullName>
    </recommendedName>
</protein>
<dbReference type="Proteomes" id="UP001642483">
    <property type="component" value="Unassembled WGS sequence"/>
</dbReference>
<keyword evidence="2" id="KW-0175">Coiled coil</keyword>
<evidence type="ECO:0000313" key="4">
    <source>
        <dbReference type="Proteomes" id="UP001642483"/>
    </source>
</evidence>
<dbReference type="EMBL" id="CAWYQH010000046">
    <property type="protein sequence ID" value="CAK8678233.1"/>
    <property type="molecule type" value="Genomic_DNA"/>
</dbReference>
<sequence length="89" mass="10051">MNVLPCRYLAVIVAELYKEMADNDPKSVQDLTTFVQQTLQDMQGKFQSMSENIVNRIDDMGGRIDDLEKNIAELLSQAGVDENELSQVE</sequence>
<organism evidence="3 4">
    <name type="scientific">Clavelina lepadiformis</name>
    <name type="common">Light-bulb sea squirt</name>
    <name type="synonym">Ascidia lepadiformis</name>
    <dbReference type="NCBI Taxonomy" id="159417"/>
    <lineage>
        <taxon>Eukaryota</taxon>
        <taxon>Metazoa</taxon>
        <taxon>Chordata</taxon>
        <taxon>Tunicata</taxon>
        <taxon>Ascidiacea</taxon>
        <taxon>Aplousobranchia</taxon>
        <taxon>Clavelinidae</taxon>
        <taxon>Clavelina</taxon>
    </lineage>
</organism>
<reference evidence="3 4" key="1">
    <citation type="submission" date="2024-02" db="EMBL/GenBank/DDBJ databases">
        <authorList>
            <person name="Daric V."/>
            <person name="Darras S."/>
        </authorList>
    </citation>
    <scope>NUCLEOTIDE SEQUENCE [LARGE SCALE GENOMIC DNA]</scope>
</reference>
<gene>
    <name evidence="3" type="ORF">CVLEPA_LOCUS8171</name>
</gene>
<dbReference type="Gene3D" id="1.20.5.430">
    <property type="match status" value="1"/>
</dbReference>
<dbReference type="Pfam" id="PF06825">
    <property type="entry name" value="HSBP1"/>
    <property type="match status" value="1"/>
</dbReference>
<proteinExistence type="inferred from homology"/>
<keyword evidence="4" id="KW-1185">Reference proteome</keyword>
<evidence type="ECO:0000256" key="2">
    <source>
        <dbReference type="SAM" id="Coils"/>
    </source>
</evidence>
<evidence type="ECO:0008006" key="5">
    <source>
        <dbReference type="Google" id="ProtNLM"/>
    </source>
</evidence>
<evidence type="ECO:0000313" key="3">
    <source>
        <dbReference type="EMBL" id="CAK8678233.1"/>
    </source>
</evidence>
<feature type="coiled-coil region" evidence="2">
    <location>
        <begin position="57"/>
        <end position="84"/>
    </location>
</feature>
<comment type="similarity">
    <text evidence="1">Belongs to the HSBP1 family.</text>
</comment>
<dbReference type="InterPro" id="IPR009643">
    <property type="entry name" value="HS1-bd"/>
</dbReference>
<accession>A0ABP0FEX7</accession>
<comment type="caution">
    <text evidence="3">The sequence shown here is derived from an EMBL/GenBank/DDBJ whole genome shotgun (WGS) entry which is preliminary data.</text>
</comment>
<dbReference type="PANTHER" id="PTHR19424">
    <property type="entry name" value="HEAT SHOCK FACTOR BINDING PROTEIN 1"/>
    <property type="match status" value="1"/>
</dbReference>